<comment type="caution">
    <text evidence="9">Lacks conserved residue(s) required for the propagation of feature annotation.</text>
</comment>
<dbReference type="NCBIfam" id="NF009940">
    <property type="entry name" value="PRK13403.1"/>
    <property type="match status" value="1"/>
</dbReference>
<dbReference type="SUPFAM" id="SSF51735">
    <property type="entry name" value="NAD(P)-binding Rossmann-fold domains"/>
    <property type="match status" value="1"/>
</dbReference>
<evidence type="ECO:0000259" key="12">
    <source>
        <dbReference type="PROSITE" id="PS51851"/>
    </source>
</evidence>
<organism evidence="13">
    <name type="scientific">Christensenella massiliensis</name>
    <dbReference type="NCBI Taxonomy" id="1805714"/>
    <lineage>
        <taxon>Bacteria</taxon>
        <taxon>Bacillati</taxon>
        <taxon>Bacillota</taxon>
        <taxon>Clostridia</taxon>
        <taxon>Christensenellales</taxon>
        <taxon>Christensenellaceae</taxon>
        <taxon>Christensenella</taxon>
    </lineage>
</organism>
<dbReference type="FunFam" id="3.40.50.720:FF:000023">
    <property type="entry name" value="Ketol-acid reductoisomerase (NADP(+))"/>
    <property type="match status" value="1"/>
</dbReference>
<comment type="pathway">
    <text evidence="1 9">Amino-acid biosynthesis; L-valine biosynthesis; L-valine from pyruvate: step 2/4.</text>
</comment>
<dbReference type="GO" id="GO:0050661">
    <property type="term" value="F:NADP binding"/>
    <property type="evidence" value="ECO:0007669"/>
    <property type="project" value="InterPro"/>
</dbReference>
<comment type="catalytic activity">
    <reaction evidence="9">
        <text>(2R,3R)-2,3-dihydroxy-3-methylpentanoate + NADP(+) = (S)-2-ethyl-2-hydroxy-3-oxobutanoate + NADPH + H(+)</text>
        <dbReference type="Rhea" id="RHEA:13493"/>
        <dbReference type="ChEBI" id="CHEBI:15378"/>
        <dbReference type="ChEBI" id="CHEBI:49256"/>
        <dbReference type="ChEBI" id="CHEBI:49258"/>
        <dbReference type="ChEBI" id="CHEBI:57783"/>
        <dbReference type="ChEBI" id="CHEBI:58349"/>
        <dbReference type="EC" id="1.1.1.86"/>
    </reaction>
</comment>
<feature type="binding site" evidence="9 10">
    <location>
        <position position="225"/>
    </location>
    <ligand>
        <name>Mg(2+)</name>
        <dbReference type="ChEBI" id="CHEBI:18420"/>
        <label>2</label>
    </ligand>
</feature>
<keyword evidence="5 9" id="KW-0479">Metal-binding</keyword>
<gene>
    <name evidence="9 13" type="primary">ilvC</name>
    <name evidence="13" type="ORF">PUP29_09995</name>
</gene>
<comment type="catalytic activity">
    <reaction evidence="9">
        <text>(2R)-2,3-dihydroxy-3-methylbutanoate + NADP(+) = (2S)-2-acetolactate + NADPH + H(+)</text>
        <dbReference type="Rhea" id="RHEA:22068"/>
        <dbReference type="ChEBI" id="CHEBI:15378"/>
        <dbReference type="ChEBI" id="CHEBI:49072"/>
        <dbReference type="ChEBI" id="CHEBI:57783"/>
        <dbReference type="ChEBI" id="CHEBI:58349"/>
        <dbReference type="ChEBI" id="CHEBI:58476"/>
        <dbReference type="EC" id="1.1.1.86"/>
    </reaction>
</comment>
<dbReference type="Gene3D" id="3.40.50.720">
    <property type="entry name" value="NAD(P)-binding Rossmann-like Domain"/>
    <property type="match status" value="1"/>
</dbReference>
<dbReference type="GO" id="GO:0009097">
    <property type="term" value="P:isoleucine biosynthetic process"/>
    <property type="evidence" value="ECO:0007669"/>
    <property type="project" value="UniProtKB-UniRule"/>
</dbReference>
<dbReference type="PROSITE" id="PS51850">
    <property type="entry name" value="KARI_N"/>
    <property type="match status" value="1"/>
</dbReference>
<dbReference type="PROSITE" id="PS51851">
    <property type="entry name" value="KARI_C"/>
    <property type="match status" value="1"/>
</dbReference>
<sequence length="329" mass="36256">MKMYYDRDCNLSLLKGKTVAVIGYGSQGHAHAQNLKDSGVDVVVGLYEGSRSWKSAEEAGLRVMTAEEAAKAADIVMILVPDEKQGKIYEGIAPYMTEGKSLVFAHGFNIHFGQIVPPKDVDVWMVAPKGPGHTVRSQFLEGKGVPCLIAIHQDATGKARDLALAYASGIGGGRAGIFETSFREETETDLFGEQAVLCGGVSELIKAGFDTLVEAGYAPEMAYFECCHEMKLIVDLINEGGLSRMRYSISDTAEYGDYVTGKRIITEDTRKEMKQVLSEIQDGTFARDWMLENQVKRPHFIAMRNIGKESQLEKTGAELRGKMSWHKEK</sequence>
<feature type="binding site" evidence="9">
    <location>
        <position position="50"/>
    </location>
    <ligand>
        <name>NADP(+)</name>
        <dbReference type="ChEBI" id="CHEBI:58349"/>
    </ligand>
</feature>
<dbReference type="EC" id="1.1.1.86" evidence="9"/>
<feature type="binding site" evidence="9">
    <location>
        <position position="52"/>
    </location>
    <ligand>
        <name>NADP(+)</name>
        <dbReference type="ChEBI" id="CHEBI:58349"/>
    </ligand>
</feature>
<comment type="function">
    <text evidence="9">Involved in the biosynthesis of branched-chain amino acids (BCAA). Catalyzes an alkyl-migration followed by a ketol-acid reduction of (S)-2-acetolactate (S2AL) to yield (R)-2,3-dihydroxy-isovalerate. In the isomerase reaction, S2AL is rearranged via a Mg-dependent methyl migration to produce 3-hydroxy-3-methyl-2-ketobutyrate (HMKB). In the reductase reaction, this 2-ketoacid undergoes a metal-dependent reduction by NADPH to yield (R)-2,3-dihydroxy-isovalerate.</text>
</comment>
<evidence type="ECO:0000256" key="9">
    <source>
        <dbReference type="HAMAP-Rule" id="MF_00435"/>
    </source>
</evidence>
<evidence type="ECO:0000256" key="5">
    <source>
        <dbReference type="ARBA" id="ARBA00022723"/>
    </source>
</evidence>
<dbReference type="InterPro" id="IPR036291">
    <property type="entry name" value="NAD(P)-bd_dom_sf"/>
</dbReference>
<dbReference type="NCBIfam" id="TIGR00465">
    <property type="entry name" value="ilvC"/>
    <property type="match status" value="1"/>
</dbReference>
<dbReference type="EMBL" id="CP117826">
    <property type="protein sequence ID" value="XCC63575.1"/>
    <property type="molecule type" value="Genomic_DNA"/>
</dbReference>
<evidence type="ECO:0000256" key="3">
    <source>
        <dbReference type="ARBA" id="ARBA00010318"/>
    </source>
</evidence>
<feature type="binding site" evidence="9 10">
    <location>
        <position position="229"/>
    </location>
    <ligand>
        <name>Mg(2+)</name>
        <dbReference type="ChEBI" id="CHEBI:18420"/>
        <label>2</label>
    </ligand>
</feature>
<dbReference type="GO" id="GO:0009099">
    <property type="term" value="P:L-valine biosynthetic process"/>
    <property type="evidence" value="ECO:0007669"/>
    <property type="project" value="UniProtKB-UniRule"/>
</dbReference>
<feature type="binding site" evidence="9 10">
    <location>
        <position position="189"/>
    </location>
    <ligand>
        <name>Mg(2+)</name>
        <dbReference type="ChEBI" id="CHEBI:18420"/>
        <label>1</label>
    </ligand>
</feature>
<feature type="binding site" evidence="9">
    <location>
        <begin position="24"/>
        <end position="27"/>
    </location>
    <ligand>
        <name>NADP(+)</name>
        <dbReference type="ChEBI" id="CHEBI:58349"/>
    </ligand>
</feature>
<dbReference type="PIRSF" id="PIRSF000116">
    <property type="entry name" value="IlvC_gammaproteo"/>
    <property type="match status" value="1"/>
</dbReference>
<feature type="domain" description="KARI C-terminal knotted" evidence="12">
    <location>
        <begin position="181"/>
        <end position="326"/>
    </location>
</feature>
<comment type="cofactor">
    <cofactor evidence="9">
        <name>Mg(2+)</name>
        <dbReference type="ChEBI" id="CHEBI:18420"/>
    </cofactor>
    <text evidence="9">Binds 2 magnesium ions per subunit.</text>
</comment>
<keyword evidence="9" id="KW-0521">NADP</keyword>
<evidence type="ECO:0000256" key="10">
    <source>
        <dbReference type="PROSITE-ProRule" id="PRU01198"/>
    </source>
</evidence>
<dbReference type="AlphaFoldDB" id="A0AAU8ABZ5"/>
<accession>A0AAU8ABZ5</accession>
<feature type="active site" evidence="9">
    <location>
        <position position="106"/>
    </location>
</feature>
<dbReference type="GO" id="GO:0005829">
    <property type="term" value="C:cytosol"/>
    <property type="evidence" value="ECO:0007669"/>
    <property type="project" value="TreeGrafter"/>
</dbReference>
<evidence type="ECO:0000256" key="6">
    <source>
        <dbReference type="ARBA" id="ARBA00022842"/>
    </source>
</evidence>
<comment type="similarity">
    <text evidence="3 9 10">Belongs to the ketol-acid reductoisomerase family.</text>
</comment>
<dbReference type="Pfam" id="PF07991">
    <property type="entry name" value="KARI_N"/>
    <property type="match status" value="1"/>
</dbReference>
<feature type="binding site" evidence="9">
    <location>
        <position position="132"/>
    </location>
    <ligand>
        <name>NADP(+)</name>
        <dbReference type="ChEBI" id="CHEBI:58349"/>
    </ligand>
</feature>
<feature type="binding site" evidence="9 10">
    <location>
        <position position="193"/>
    </location>
    <ligand>
        <name>Mg(2+)</name>
        <dbReference type="ChEBI" id="CHEBI:18420"/>
        <label>1</label>
    </ligand>
</feature>
<evidence type="ECO:0000259" key="11">
    <source>
        <dbReference type="PROSITE" id="PS51850"/>
    </source>
</evidence>
<evidence type="ECO:0000313" key="13">
    <source>
        <dbReference type="EMBL" id="XCC63575.1"/>
    </source>
</evidence>
<dbReference type="PANTHER" id="PTHR21371:SF1">
    <property type="entry name" value="KETOL-ACID REDUCTOISOMERASE, MITOCHONDRIAL"/>
    <property type="match status" value="1"/>
</dbReference>
<comment type="pathway">
    <text evidence="2 9">Amino-acid biosynthesis; L-isoleucine biosynthesis; L-isoleucine from 2-oxobutanoate: step 2/4.</text>
</comment>
<dbReference type="Gene3D" id="6.10.240.10">
    <property type="match status" value="1"/>
</dbReference>
<dbReference type="SUPFAM" id="SSF48179">
    <property type="entry name" value="6-phosphogluconate dehydrogenase C-terminal domain-like"/>
    <property type="match status" value="1"/>
</dbReference>
<feature type="domain" description="KARI N-terminal Rossmann" evidence="11">
    <location>
        <begin position="1"/>
        <end position="180"/>
    </location>
</feature>
<dbReference type="PANTHER" id="PTHR21371">
    <property type="entry name" value="KETOL-ACID REDUCTOISOMERASE, MITOCHONDRIAL"/>
    <property type="match status" value="1"/>
</dbReference>
<reference evidence="13" key="1">
    <citation type="submission" date="2023-02" db="EMBL/GenBank/DDBJ databases">
        <title>Gut commensal Christensenella minuta modulates host metabolism via a new class of secondary bile acids.</title>
        <authorList>
            <person name="Liu C."/>
        </authorList>
    </citation>
    <scope>NUCLEOTIDE SEQUENCE</scope>
    <source>
        <strain evidence="13">CA70</strain>
    </source>
</reference>
<dbReference type="GO" id="GO:0004455">
    <property type="term" value="F:ketol-acid reductoisomerase activity"/>
    <property type="evidence" value="ECO:0007669"/>
    <property type="project" value="UniProtKB-UniRule"/>
</dbReference>
<dbReference type="Pfam" id="PF01450">
    <property type="entry name" value="KARI_C"/>
    <property type="match status" value="1"/>
</dbReference>
<dbReference type="InterPro" id="IPR014359">
    <property type="entry name" value="KARI_prok"/>
</dbReference>
<keyword evidence="4 9" id="KW-0028">Amino-acid biosynthesis</keyword>
<evidence type="ECO:0000256" key="2">
    <source>
        <dbReference type="ARBA" id="ARBA00004885"/>
    </source>
</evidence>
<keyword evidence="7 9" id="KW-0560">Oxidoreductase</keyword>
<evidence type="ECO:0000256" key="8">
    <source>
        <dbReference type="ARBA" id="ARBA00023304"/>
    </source>
</evidence>
<dbReference type="InterPro" id="IPR000506">
    <property type="entry name" value="KARI_C"/>
</dbReference>
<dbReference type="GO" id="GO:0000287">
    <property type="term" value="F:magnesium ion binding"/>
    <property type="evidence" value="ECO:0007669"/>
    <property type="project" value="UniProtKB-UniRule"/>
</dbReference>
<keyword evidence="8 9" id="KW-0100">Branched-chain amino acid biosynthesis</keyword>
<keyword evidence="6 9" id="KW-0460">Magnesium</keyword>
<feature type="binding site" evidence="9 10">
    <location>
        <position position="250"/>
    </location>
    <ligand>
        <name>substrate</name>
    </ligand>
</feature>
<protein>
    <recommendedName>
        <fullName evidence="9">Ketol-acid reductoisomerase (NADP(+))</fullName>
        <shortName evidence="9">KARI</shortName>
        <ecNumber evidence="9">1.1.1.86</ecNumber>
    </recommendedName>
    <alternativeName>
        <fullName evidence="9">Acetohydroxy-acid isomeroreductase</fullName>
        <shortName evidence="9">AHIR</shortName>
    </alternativeName>
    <alternativeName>
        <fullName evidence="9">Alpha-keto-beta-hydroxylacyl reductoisomerase</fullName>
    </alternativeName>
</protein>
<evidence type="ECO:0000256" key="4">
    <source>
        <dbReference type="ARBA" id="ARBA00022605"/>
    </source>
</evidence>
<dbReference type="RefSeq" id="WP_079547789.1">
    <property type="nucleotide sequence ID" value="NZ_CP117826.1"/>
</dbReference>
<dbReference type="HAMAP" id="MF_00435">
    <property type="entry name" value="IlvC"/>
    <property type="match status" value="1"/>
</dbReference>
<dbReference type="InterPro" id="IPR013116">
    <property type="entry name" value="KARI_N"/>
</dbReference>
<dbReference type="InterPro" id="IPR008927">
    <property type="entry name" value="6-PGluconate_DH-like_C_sf"/>
</dbReference>
<evidence type="ECO:0000256" key="1">
    <source>
        <dbReference type="ARBA" id="ARBA00004864"/>
    </source>
</evidence>
<dbReference type="NCBIfam" id="NF004017">
    <property type="entry name" value="PRK05479.1"/>
    <property type="match status" value="1"/>
</dbReference>
<name>A0AAU8ABZ5_9FIRM</name>
<dbReference type="InterPro" id="IPR013023">
    <property type="entry name" value="KARI"/>
</dbReference>
<evidence type="ECO:0000256" key="7">
    <source>
        <dbReference type="ARBA" id="ARBA00023002"/>
    </source>
</evidence>
<proteinExistence type="inferred from homology"/>
<feature type="binding site" evidence="9 10">
    <location>
        <position position="189"/>
    </location>
    <ligand>
        <name>Mg(2+)</name>
        <dbReference type="ChEBI" id="CHEBI:18420"/>
        <label>2</label>
    </ligand>
</feature>